<dbReference type="GO" id="GO:0003676">
    <property type="term" value="F:nucleic acid binding"/>
    <property type="evidence" value="ECO:0007669"/>
    <property type="project" value="InterPro"/>
</dbReference>
<dbReference type="AlphaFoldDB" id="A0A6J6VTG9"/>
<accession>A0A6J6VTG9</accession>
<evidence type="ECO:0000313" key="1">
    <source>
        <dbReference type="EMBL" id="CAB4775811.1"/>
    </source>
</evidence>
<sequence length="321" mass="35513">MGRLGAWNVLREGTPQKLGAATGILEAKLESWIEAEPSMLGSNVRWISRQLVLPDRSRLDLLGLTPDGTWVIAELKAGAPDGNAVRQALHYFMVMDEMTNADLIDRIRAQGAAARDPLAEQQLTEILELDQDDYEREYRLLVAGIGDGGAADQAASTLKRHGLNIPVDVITFSLFTNAVGGYTLVREIEEEIAGAVSPTGQGHTLDGLLETARRFNVLEDFEAVRGEILRHGYRSWQRKHGINFNRGNRRQVLWVQPKHDGVHMGYLTWNFPVLFGISEEDATAELGTNWVTLKGAEATAQIAEWLEGIEKISAQHEVAPE</sequence>
<proteinExistence type="predicted"/>
<protein>
    <submittedName>
        <fullName evidence="1">Unannotated protein</fullName>
    </submittedName>
</protein>
<dbReference type="EMBL" id="CAEZZU010000057">
    <property type="protein sequence ID" value="CAB4775811.1"/>
    <property type="molecule type" value="Genomic_DNA"/>
</dbReference>
<organism evidence="1">
    <name type="scientific">freshwater metagenome</name>
    <dbReference type="NCBI Taxonomy" id="449393"/>
    <lineage>
        <taxon>unclassified sequences</taxon>
        <taxon>metagenomes</taxon>
        <taxon>ecological metagenomes</taxon>
    </lineage>
</organism>
<name>A0A6J6VTG9_9ZZZZ</name>
<dbReference type="Gene3D" id="3.40.1350.10">
    <property type="match status" value="1"/>
</dbReference>
<reference evidence="1" key="1">
    <citation type="submission" date="2020-05" db="EMBL/GenBank/DDBJ databases">
        <authorList>
            <person name="Chiriac C."/>
            <person name="Salcher M."/>
            <person name="Ghai R."/>
            <person name="Kavagutti S V."/>
        </authorList>
    </citation>
    <scope>NUCLEOTIDE SEQUENCE</scope>
</reference>
<gene>
    <name evidence="1" type="ORF">UFOPK2925_00530</name>
</gene>
<dbReference type="InterPro" id="IPR011856">
    <property type="entry name" value="tRNA_endonuc-like_dom_sf"/>
</dbReference>